<dbReference type="Gene3D" id="3.40.50.2300">
    <property type="match status" value="2"/>
</dbReference>
<protein>
    <submittedName>
        <fullName evidence="2">ABC transporter substrate-binding protein</fullName>
    </submittedName>
</protein>
<dbReference type="EMBL" id="CP067420">
    <property type="protein sequence ID" value="QQP89103.1"/>
    <property type="molecule type" value="Genomic_DNA"/>
</dbReference>
<dbReference type="PANTHER" id="PTHR35271:SF1">
    <property type="entry name" value="ABC TRANSPORTER, SUBSTRATE-BINDING LIPOPROTEIN"/>
    <property type="match status" value="1"/>
</dbReference>
<dbReference type="InterPro" id="IPR028082">
    <property type="entry name" value="Peripla_BP_I"/>
</dbReference>
<reference evidence="2" key="1">
    <citation type="submission" date="2021-02" db="EMBL/GenBank/DDBJ databases">
        <title>Skermanella TT6 skin isolate.</title>
        <authorList>
            <person name="Lee K."/>
            <person name="Ganzorig M."/>
        </authorList>
    </citation>
    <scope>NUCLEOTIDE SEQUENCE</scope>
    <source>
        <strain evidence="2">TT6</strain>
    </source>
</reference>
<dbReference type="PANTHER" id="PTHR35271">
    <property type="entry name" value="ABC TRANSPORTER, SUBSTRATE-BINDING LIPOPROTEIN-RELATED"/>
    <property type="match status" value="1"/>
</dbReference>
<accession>A0ABX7B6W5</accession>
<evidence type="ECO:0000313" key="2">
    <source>
        <dbReference type="EMBL" id="QQP89103.1"/>
    </source>
</evidence>
<evidence type="ECO:0000256" key="1">
    <source>
        <dbReference type="SAM" id="SignalP"/>
    </source>
</evidence>
<proteinExistence type="predicted"/>
<dbReference type="SUPFAM" id="SSF53822">
    <property type="entry name" value="Periplasmic binding protein-like I"/>
    <property type="match status" value="1"/>
</dbReference>
<keyword evidence="1" id="KW-0732">Signal</keyword>
<name>A0ABX7B6W5_9PROT</name>
<sequence length="317" mass="33414">MKVRFLFAALLGALVALPLSAVPAAAQEKNILFVLWKGFTASEEAFKVRLAELGIKANYREINGNQDRGALASALQALEAEIEAKAFHAAYTHGTPATQVATSVVRDRVPVVFDIVVDPVGAKLVKSLQEPGGTVTGVTNGVPIATQFDALTKLKPIRTLLVLFNSREPNSNIVENEVRSWAEKNGVNITSRRVTPGNESLKEVLAEITSGKVKVDAVYAGADNYVGSVAGEIHAAIGNIVPLFGATQTYTKAGWLAAYGASATDMGIAAAEQMAKVLNGANPATLPVLLPKPKFFMSKAAAEKHGITPPADAIMDN</sequence>
<dbReference type="Pfam" id="PF04392">
    <property type="entry name" value="ABC_sub_bind"/>
    <property type="match status" value="1"/>
</dbReference>
<dbReference type="Proteomes" id="UP000595197">
    <property type="component" value="Chromosome"/>
</dbReference>
<dbReference type="RefSeq" id="WP_201074923.1">
    <property type="nucleotide sequence ID" value="NZ_CP067420.1"/>
</dbReference>
<dbReference type="InterPro" id="IPR007487">
    <property type="entry name" value="ABC_transpt-TYRBP-like"/>
</dbReference>
<dbReference type="CDD" id="cd06325">
    <property type="entry name" value="PBP1_ABC_unchar_transporter"/>
    <property type="match status" value="1"/>
</dbReference>
<organism evidence="2 3">
    <name type="scientific">Skermanella cutis</name>
    <dbReference type="NCBI Taxonomy" id="2775420"/>
    <lineage>
        <taxon>Bacteria</taxon>
        <taxon>Pseudomonadati</taxon>
        <taxon>Pseudomonadota</taxon>
        <taxon>Alphaproteobacteria</taxon>
        <taxon>Rhodospirillales</taxon>
        <taxon>Azospirillaceae</taxon>
        <taxon>Skermanella</taxon>
    </lineage>
</organism>
<keyword evidence="3" id="KW-1185">Reference proteome</keyword>
<feature type="signal peptide" evidence="1">
    <location>
        <begin position="1"/>
        <end position="21"/>
    </location>
</feature>
<evidence type="ECO:0000313" key="3">
    <source>
        <dbReference type="Proteomes" id="UP000595197"/>
    </source>
</evidence>
<feature type="chain" id="PRO_5046758895" evidence="1">
    <location>
        <begin position="22"/>
        <end position="317"/>
    </location>
</feature>
<gene>
    <name evidence="2" type="ORF">IGS68_24405</name>
</gene>